<dbReference type="OrthoDB" id="3777254at2759"/>
<dbReference type="Proteomes" id="UP000244855">
    <property type="component" value="Unassembled WGS sequence"/>
</dbReference>
<reference evidence="2 3" key="1">
    <citation type="journal article" date="2018" name="Sci. Rep.">
        <title>Comparative genomics provides insights into the lifestyle and reveals functional heterogeneity of dark septate endophytic fungi.</title>
        <authorList>
            <person name="Knapp D.G."/>
            <person name="Nemeth J.B."/>
            <person name="Barry K."/>
            <person name="Hainaut M."/>
            <person name="Henrissat B."/>
            <person name="Johnson J."/>
            <person name="Kuo A."/>
            <person name="Lim J.H.P."/>
            <person name="Lipzen A."/>
            <person name="Nolan M."/>
            <person name="Ohm R.A."/>
            <person name="Tamas L."/>
            <person name="Grigoriev I.V."/>
            <person name="Spatafora J.W."/>
            <person name="Nagy L.G."/>
            <person name="Kovacs G.M."/>
        </authorList>
    </citation>
    <scope>NUCLEOTIDE SEQUENCE [LARGE SCALE GENOMIC DNA]</scope>
    <source>
        <strain evidence="2 3">DSE2036</strain>
    </source>
</reference>
<dbReference type="PANTHER" id="PTHR46599">
    <property type="entry name" value="PIGGYBAC TRANSPOSABLE ELEMENT-DERIVED PROTEIN 4"/>
    <property type="match status" value="1"/>
</dbReference>
<protein>
    <recommendedName>
        <fullName evidence="1">PiggyBac transposable element-derived protein domain-containing protein</fullName>
    </recommendedName>
</protein>
<accession>A0A2V1CXR3</accession>
<gene>
    <name evidence="2" type="ORF">DM02DRAFT_578150</name>
</gene>
<keyword evidence="3" id="KW-1185">Reference proteome</keyword>
<name>A0A2V1CXR3_9PLEO</name>
<dbReference type="EMBL" id="KZ806465">
    <property type="protein sequence ID" value="PVH90284.1"/>
    <property type="molecule type" value="Genomic_DNA"/>
</dbReference>
<proteinExistence type="predicted"/>
<organism evidence="2 3">
    <name type="scientific">Periconia macrospinosa</name>
    <dbReference type="NCBI Taxonomy" id="97972"/>
    <lineage>
        <taxon>Eukaryota</taxon>
        <taxon>Fungi</taxon>
        <taxon>Dikarya</taxon>
        <taxon>Ascomycota</taxon>
        <taxon>Pezizomycotina</taxon>
        <taxon>Dothideomycetes</taxon>
        <taxon>Pleosporomycetidae</taxon>
        <taxon>Pleosporales</taxon>
        <taxon>Massarineae</taxon>
        <taxon>Periconiaceae</taxon>
        <taxon>Periconia</taxon>
    </lineage>
</organism>
<feature type="domain" description="PiggyBac transposable element-derived protein" evidence="1">
    <location>
        <begin position="1"/>
        <end position="355"/>
    </location>
</feature>
<sequence>MGLHQEPSLDEYWEKKHVNAPVHSVNKYMSSTRFQQIDRYLYCTEVEQSFKSPFGRVWDLSEHIRKRSLELWHPGKHLCVDEAIARFTGRASEIVIIKTKPTPEGYKIWVLASDGVILNWLFHAKGAGRGPVNLLDVTLAEMPAFTPTESVPISLVLAKDAADNRLFAPELYIVWDDNLFNTVPMLEYLRKEGVGCAGTPATRAHGLRKLSKERFNSDLVRLKTQFSHWLEWGEAYWALSAHKTVLQAAWRDSQVVLFATTLNNALTLYYAGTTYVERRRRRPAEASYNKKPFEKAFGNAPVKLLGIPEMIDAYNHHKSEVDRFDQTRSYYSIQRARRRTWRPLLYLLFDLTLNNIY</sequence>
<dbReference type="Pfam" id="PF13843">
    <property type="entry name" value="DDE_Tnp_1_7"/>
    <property type="match status" value="1"/>
</dbReference>
<evidence type="ECO:0000313" key="3">
    <source>
        <dbReference type="Proteomes" id="UP000244855"/>
    </source>
</evidence>
<dbReference type="AlphaFoldDB" id="A0A2V1CXR3"/>
<feature type="non-terminal residue" evidence="2">
    <location>
        <position position="357"/>
    </location>
</feature>
<dbReference type="STRING" id="97972.A0A2V1CXR3"/>
<dbReference type="PANTHER" id="PTHR46599:SF3">
    <property type="entry name" value="PIGGYBAC TRANSPOSABLE ELEMENT-DERIVED PROTEIN 4"/>
    <property type="match status" value="1"/>
</dbReference>
<evidence type="ECO:0000313" key="2">
    <source>
        <dbReference type="EMBL" id="PVH90284.1"/>
    </source>
</evidence>
<evidence type="ECO:0000259" key="1">
    <source>
        <dbReference type="Pfam" id="PF13843"/>
    </source>
</evidence>
<dbReference type="InterPro" id="IPR029526">
    <property type="entry name" value="PGBD"/>
</dbReference>